<dbReference type="GO" id="GO:0003735">
    <property type="term" value="F:structural constituent of ribosome"/>
    <property type="evidence" value="ECO:0007669"/>
    <property type="project" value="UniProtKB-UniRule"/>
</dbReference>
<comment type="subunit">
    <text evidence="4">Part of the 50S ribosomal subunit.</text>
</comment>
<dbReference type="PROSITE" id="PS00525">
    <property type="entry name" value="RIBOSOMAL_L6_1"/>
    <property type="match status" value="1"/>
</dbReference>
<dbReference type="InterPro" id="IPR020040">
    <property type="entry name" value="Ribosomal_uL6_a/b-dom"/>
</dbReference>
<evidence type="ECO:0000259" key="7">
    <source>
        <dbReference type="Pfam" id="PF00347"/>
    </source>
</evidence>
<dbReference type="NCBIfam" id="TIGR03654">
    <property type="entry name" value="L6_bact"/>
    <property type="match status" value="1"/>
</dbReference>
<dbReference type="Pfam" id="PF00347">
    <property type="entry name" value="Ribosomal_L6"/>
    <property type="match status" value="2"/>
</dbReference>
<reference evidence="9" key="1">
    <citation type="submission" date="2017-09" db="EMBL/GenBank/DDBJ databases">
        <title>Depth-based differentiation of microbial function through sediment-hosted aquifers and enrichment of novel symbionts in the deep terrestrial subsurface.</title>
        <authorList>
            <person name="Probst A.J."/>
            <person name="Ladd B."/>
            <person name="Jarett J.K."/>
            <person name="Geller-Mcgrath D.E."/>
            <person name="Sieber C.M.K."/>
            <person name="Emerson J.B."/>
            <person name="Anantharaman K."/>
            <person name="Thomas B.C."/>
            <person name="Malmstrom R."/>
            <person name="Stieglmeier M."/>
            <person name="Klingl A."/>
            <person name="Woyke T."/>
            <person name="Ryan C.M."/>
            <person name="Banfield J.F."/>
        </authorList>
    </citation>
    <scope>NUCLEOTIDE SEQUENCE [LARGE SCALE GENOMIC DNA]</scope>
</reference>
<comment type="function">
    <text evidence="4 6">This protein binds to the 23S rRNA, and is important in its secondary structure. It is located near the subunit interface in the base of the L7/L12 stalk, and near the tRNA binding site of the peptidyltransferase center.</text>
</comment>
<comment type="caution">
    <text evidence="8">The sequence shown here is derived from an EMBL/GenBank/DDBJ whole genome shotgun (WGS) entry which is preliminary data.</text>
</comment>
<evidence type="ECO:0000256" key="2">
    <source>
        <dbReference type="ARBA" id="ARBA00022980"/>
    </source>
</evidence>
<evidence type="ECO:0000256" key="5">
    <source>
        <dbReference type="RuleBase" id="RU003869"/>
    </source>
</evidence>
<dbReference type="GO" id="GO:0019843">
    <property type="term" value="F:rRNA binding"/>
    <property type="evidence" value="ECO:0007669"/>
    <property type="project" value="UniProtKB-UniRule"/>
</dbReference>
<sequence length="181" mass="19793">MPRLAVKPIKIPEGITISLSEGVLLVKGPKGELTRAIPSEVRVDIMDDTRELSVVLVENTKQGRSLVGTIYMLVRNMIYGVKDGFSKILDIEGVGYRAAMEGSDLVLALGFSHPVRFVPPEGIDITAEKNSIEVKGINKETVGQVAAIIRSYRPPEPYKGKGVRYRGEYIRRKAGKKTGVG</sequence>
<comment type="similarity">
    <text evidence="1 4 5">Belongs to the universal ribosomal protein uL6 family.</text>
</comment>
<keyword evidence="3 4" id="KW-0687">Ribonucleoprotein</keyword>
<dbReference type="InterPro" id="IPR000702">
    <property type="entry name" value="Ribosomal_uL6-like"/>
</dbReference>
<dbReference type="SUPFAM" id="SSF56053">
    <property type="entry name" value="Ribosomal protein L6"/>
    <property type="match status" value="2"/>
</dbReference>
<dbReference type="GO" id="GO:0022625">
    <property type="term" value="C:cytosolic large ribosomal subunit"/>
    <property type="evidence" value="ECO:0007669"/>
    <property type="project" value="UniProtKB-UniRule"/>
</dbReference>
<feature type="domain" description="Large ribosomal subunit protein uL6 alpha-beta" evidence="7">
    <location>
        <begin position="11"/>
        <end position="84"/>
    </location>
</feature>
<dbReference type="EMBL" id="PFEF01000003">
    <property type="protein sequence ID" value="PJE64798.1"/>
    <property type="molecule type" value="Genomic_DNA"/>
</dbReference>
<dbReference type="InterPro" id="IPR019906">
    <property type="entry name" value="Ribosomal_uL6_bac-type"/>
</dbReference>
<accession>A0A2M8KXY6</accession>
<gene>
    <name evidence="4" type="primary">rplF</name>
    <name evidence="8" type="ORF">COU90_00840</name>
</gene>
<dbReference type="Gene3D" id="3.90.930.12">
    <property type="entry name" value="Ribosomal protein L6, alpha-beta domain"/>
    <property type="match status" value="2"/>
</dbReference>
<dbReference type="InterPro" id="IPR002358">
    <property type="entry name" value="Ribosomal_uL6_CS"/>
</dbReference>
<keyword evidence="4 6" id="KW-0694">RNA-binding</keyword>
<evidence type="ECO:0000256" key="1">
    <source>
        <dbReference type="ARBA" id="ARBA00009356"/>
    </source>
</evidence>
<dbReference type="PIRSF" id="PIRSF002162">
    <property type="entry name" value="Ribosomal_L6"/>
    <property type="match status" value="1"/>
</dbReference>
<keyword evidence="2 4" id="KW-0689">Ribosomal protein</keyword>
<dbReference type="GO" id="GO:0002181">
    <property type="term" value="P:cytoplasmic translation"/>
    <property type="evidence" value="ECO:0007669"/>
    <property type="project" value="TreeGrafter"/>
</dbReference>
<dbReference type="PRINTS" id="PR00059">
    <property type="entry name" value="RIBOSOMALL6"/>
</dbReference>
<dbReference type="InterPro" id="IPR036789">
    <property type="entry name" value="Ribosomal_uL6-like_a/b-dom_sf"/>
</dbReference>
<dbReference type="PANTHER" id="PTHR11655:SF14">
    <property type="entry name" value="LARGE RIBOSOMAL SUBUNIT PROTEIN UL6M"/>
    <property type="match status" value="1"/>
</dbReference>
<name>A0A2M8KXY6_9BACT</name>
<evidence type="ECO:0000313" key="9">
    <source>
        <dbReference type="Proteomes" id="UP000229098"/>
    </source>
</evidence>
<dbReference type="AlphaFoldDB" id="A0A2M8KXY6"/>
<dbReference type="HAMAP" id="MF_01365_B">
    <property type="entry name" value="Ribosomal_uL6_B"/>
    <property type="match status" value="1"/>
</dbReference>
<dbReference type="Proteomes" id="UP000229098">
    <property type="component" value="Unassembled WGS sequence"/>
</dbReference>
<protein>
    <recommendedName>
        <fullName evidence="4">Large ribosomal subunit protein uL6</fullName>
    </recommendedName>
</protein>
<dbReference type="PANTHER" id="PTHR11655">
    <property type="entry name" value="60S/50S RIBOSOMAL PROTEIN L6/L9"/>
    <property type="match status" value="1"/>
</dbReference>
<keyword evidence="4 6" id="KW-0699">rRNA-binding</keyword>
<evidence type="ECO:0000256" key="6">
    <source>
        <dbReference type="RuleBase" id="RU003870"/>
    </source>
</evidence>
<proteinExistence type="inferred from homology"/>
<evidence type="ECO:0000256" key="4">
    <source>
        <dbReference type="HAMAP-Rule" id="MF_01365"/>
    </source>
</evidence>
<feature type="domain" description="Large ribosomal subunit protein uL6 alpha-beta" evidence="7">
    <location>
        <begin position="93"/>
        <end position="165"/>
    </location>
</feature>
<evidence type="ECO:0000256" key="3">
    <source>
        <dbReference type="ARBA" id="ARBA00023274"/>
    </source>
</evidence>
<dbReference type="FunFam" id="3.90.930.12:FF:000001">
    <property type="entry name" value="50S ribosomal protein L6"/>
    <property type="match status" value="1"/>
</dbReference>
<evidence type="ECO:0000313" key="8">
    <source>
        <dbReference type="EMBL" id="PJE64798.1"/>
    </source>
</evidence>
<organism evidence="8 9">
    <name type="scientific">Candidatus Ryanbacteria bacterium CG10_big_fil_rev_8_21_14_0_10_43_42</name>
    <dbReference type="NCBI Taxonomy" id="1974864"/>
    <lineage>
        <taxon>Bacteria</taxon>
        <taxon>Candidatus Ryaniibacteriota</taxon>
    </lineage>
</organism>